<dbReference type="InterPro" id="IPR028994">
    <property type="entry name" value="Integrin_alpha_N"/>
</dbReference>
<dbReference type="EMBL" id="JAHESF010000031">
    <property type="protein sequence ID" value="MBT1699905.1"/>
    <property type="molecule type" value="Genomic_DNA"/>
</dbReference>
<feature type="signal peptide" evidence="1">
    <location>
        <begin position="1"/>
        <end position="21"/>
    </location>
</feature>
<name>A0AAP2DP35_9BACT</name>
<evidence type="ECO:0000256" key="1">
    <source>
        <dbReference type="SAM" id="SignalP"/>
    </source>
</evidence>
<evidence type="ECO:0000313" key="3">
    <source>
        <dbReference type="Proteomes" id="UP001319200"/>
    </source>
</evidence>
<feature type="chain" id="PRO_5042831978" evidence="1">
    <location>
        <begin position="22"/>
        <end position="5419"/>
    </location>
</feature>
<comment type="caution">
    <text evidence="2">The sequence shown here is derived from an EMBL/GenBank/DDBJ whole genome shotgun (WGS) entry which is preliminary data.</text>
</comment>
<keyword evidence="3" id="KW-1185">Reference proteome</keyword>
<evidence type="ECO:0000313" key="2">
    <source>
        <dbReference type="EMBL" id="MBT1699905.1"/>
    </source>
</evidence>
<organism evidence="2 3">
    <name type="scientific">Chryseosolibacter histidini</name>
    <dbReference type="NCBI Taxonomy" id="2782349"/>
    <lineage>
        <taxon>Bacteria</taxon>
        <taxon>Pseudomonadati</taxon>
        <taxon>Bacteroidota</taxon>
        <taxon>Cytophagia</taxon>
        <taxon>Cytophagales</taxon>
        <taxon>Chryseotaleaceae</taxon>
        <taxon>Chryseosolibacter</taxon>
    </lineage>
</organism>
<dbReference type="Pfam" id="PF13585">
    <property type="entry name" value="CHU_C"/>
    <property type="match status" value="1"/>
</dbReference>
<proteinExistence type="predicted"/>
<protein>
    <submittedName>
        <fullName evidence="2">Gliding motility-associated C-terminal domain-containing protein</fullName>
    </submittedName>
</protein>
<dbReference type="SUPFAM" id="SSF69318">
    <property type="entry name" value="Integrin alpha N-terminal domain"/>
    <property type="match status" value="1"/>
</dbReference>
<dbReference type="RefSeq" id="WP_254168147.1">
    <property type="nucleotide sequence ID" value="NZ_JAHESF010000031.1"/>
</dbReference>
<reference evidence="2 3" key="1">
    <citation type="submission" date="2021-05" db="EMBL/GenBank/DDBJ databases">
        <title>A Polyphasic approach of four new species of the genus Ohtaekwangia: Ohtaekwangia histidinii sp. nov., Ohtaekwangia cretensis sp. nov., Ohtaekwangia indiensis sp. nov., Ohtaekwangia reichenbachii sp. nov. from diverse environment.</title>
        <authorList>
            <person name="Octaviana S."/>
        </authorList>
    </citation>
    <scope>NUCLEOTIDE SEQUENCE [LARGE SCALE GENOMIC DNA]</scope>
    <source>
        <strain evidence="2 3">PWU4</strain>
    </source>
</reference>
<dbReference type="Proteomes" id="UP001319200">
    <property type="component" value="Unassembled WGS sequence"/>
</dbReference>
<accession>A0AAP2DP35</accession>
<gene>
    <name evidence="2" type="ORF">KK083_23665</name>
</gene>
<keyword evidence="1" id="KW-0732">Signal</keyword>
<sequence>MKKVLLLALFLGSYTFTLAQATESNCANGVDDDNDGFIDCFDGDCANNNVCDGTYTGNDKLCQLPKPPGSDFAMLLKNTSTDWVSTTHGRFVIGDMDRDGTPDVVTAHYGYDKVFVLDGKTLAVKFSGDTRYDNPERYDITIGNINNDNCAEIYVAEQNDGDFYISKFDCKAVRQWTKKVKGRPYTMALADLNQDGKSELYYRNEIMDAETGTILVQGTGDWNEVDAGSVAVDILPDNACTRCDGLELVAGGVIYGVNVGNGTANNGSVSIEKKFNDLPGLGGIKYFPKGIDFSNDNNFVNSMTSVADYDLDGNLDVLMSGASSNSPQSSVTAFYWNVSKNTFKTYKPKQSDGNGWKYGMGRINIADIDGNGQMNAAFVSGSRLFVLDENLNVLKIKSKAGVDSADWIIEIEEQSSGFTSTTVFDFNNDGASEIVYRDEDYLYIFNGKTGKPSPPITCISQTTNDYPVVADVDADGATEICVICRADGQTTSNAGVIRTYKSSLEPWVSARKVWNQHAYFNVNVNDDLTIPKIQQKHHLVFSENVCTPGKNRALNSFLNQSAILDSKGCKTMASADVSFIANPQLMNVTAPTCPNQNFTVSFTIKNTGDLVLNGNLPITFYSGDPRVAGAVKLNTVQIPLANFAVGATLQQNNITVNGTGKTFTLYAVLNDAGTSIPIALPNTNFTECNYINNVVSAQVNPATFPLTTAVTDHIQCGGAPTAANGSAQAYKLEGGSQVTVGYTFYWFNGGTVGDTTTAVYKGAVRSPLTNGTYSVVAYHKAFRCGSAPAVVNVGVSNRNISATINIDHAYTNCNAPDGKLTVTPDGGLPVSNFTYEWYEGTGTGTGTKLSVTNVLTGAKGLTYSVVVTEIASGCKTLESETVPDQTAQFTVSANATLANCNPLNSGSASANVGGVTAGYEFRWYNGNTVKTSPDFTGITYSSLTAGNYTVVAKNLATGCISGPFIQPVGSVAGVTTSITSFTPQTACVGKNGTAIAAVTGGAATFKWYKGSNTLAVNEVLPAPGANLTGAAAGTYTVLATNNATGCQDTEEVTIVDNIVYPAATPTPTPQTNCFPANGQVTTTATNGPHIFYWFDGNVGTPDTTAAAGQVDFKGQTYTGRAAGFYTVVAVNKTTKCPSPAVPVQVVNNTAAITATPTPVHNTSCLLASPNGGASATASGAPSGSYKFRWFTGGDTTSFIVQNNTLTNRAPGTYTVKAISLVTGCFGTQVVTVNNISAKPVLSLNKTDNTVCTASAGYTGSVTASFSSNPNSLPAHTYTYAWTKNGSGIGGTTASQTGLNGATYAVTVTNQTLNCTSDPASIAVVDVPALPVLVTSSTGSTNCIPGAGGSKINGSAQLTSIDGTGIASVTGYTFQWHTGTGTGSPISVATNPTANSSKLDKVQGGTTNNFTVLVTKTSTGCSNTATVLVADASVKPVLTLKNTPNSICDATIAGTSKDGTVSRDTYTYAGTYTGTQTLIYNWYDGTTTGAPHTPATTNHPTASITQLAAGFYSGTVTIDELGCTSALATTEVKDVVALPVIVTQPTPSTNCTTGTGLENGAAEVTKLNGANVTAATPGFTYAWFTGAGTGTPSTKPTANQIKLDKIQGGATNNYTVEVTQLSNGCKNTATVLVTDGSVKPVLTLTNTPNSICDATIAGTPKNGTVSRNTYTYTGAYAGTQTLVYNWYDGTTTAMAHTPATTNHPTASINQLPAAFYSATVTINELGCTSALATTEVKDVVSLPVIVTKATPSTNCTVGTGLENGAAEVTKLNGANVTAATPGFTYAWFTGSGTGTPSPKPTANQIKLNLIQGGATNNYTVEVTQLSNGCKNTATVLVTDGSVKPTLTLKNTSNSICDATIAGTPKNGTVTQNTYNYTGAYTGAMTLTYNWYDGTTTAVAHTPATTVPPTIGITQLGAGFYSATVTINELGCTSALATREVKDAVALPVIETLATPSTNCTMGAAFENGAAAVTKLNGVNVTGPTTAGFTYKWFDGTGTAVASTKPTAGQSKLNLIQGGPTNNYTVEVTRLSNGCKNTATVLVTDASVKPVLTLKNTPNSICDAAIAGTSKNGTVSQDTYSYTGGYTGTMTLTYNWYDGTTTAVAHAPATTTPPTTGIVNLAAGFYSGTVTINQLGCTSALVTTEVQDVVALPVIETLATPSTNCTMGAAFENGAAEVTKLNGANVTAATPGFTYAWFTGIGTGTPNPKPTANQIKLDKIQGGATNNYTVEVTRLSNGCKNTATVLVTDGSVKPTLTLKMTPNTICDPMVAGVPGNIENGTASVDQLAYAGAYTGTKTYNYNWYDGQTTAVPHAAAVTATNITSLDAKFYSATATITELGCTSDLASVEVKDNLKLPTLSLSMTASTNCAGGTDNGTATVAVTNTAGGETYSYDWRKGPLVTSPAVPATTPGITGQEGNENYTVLVTINQTGCKDSGTILIQDNSKKPVIGPLAKTDNTHCTTPNGTAFVDETTNPITYHGTALASYTGFNLVWTGGPMAATVGPVDQYNNLPAGTYTLQVTAVTNPSNGNNDQCVSDPRTVTLVDNLVYPVVNTSILAQQTTCSGTPNGQVEATTTSTGTITFDWYAGLGVGAVGTELPEVALVDGRTTPVLASGDYTVLAINSGTQCKTTKSVFVPDNITLPVIATLTEAGAVTFCSAPNGQLTATPVGLTSTANGDFTIFYLNQNTSDPVTVKTHADHTQFTTTAGFSQFNLKPGFYSSMVRDEITKCESQVATVRINDMTVAATITIDAVKAATFCANTDGNIDVTITGPMGATYDVFWHKGGPTNTGPFDYITGTTQPKPVFGGGAVPAPVSAAPPGLVDPPDMWDLRDGAYSIEVIDQTTGCGAFRTEFVPFQNAPVINIVKRNSTVCDPLAGNGEIELQVDPSAVAGPKQYSYLLWTGSSGTATMPQVAGENCNDGVDNDGDGDVDTDDSKCKISYQGNPDYDLTFAGLNPGGYTIEIIDHSACSVFTTALIDVDALSPIVTINSVTANTACVDGSADGSVSITITKDPLDLTTAAPNYRITGVTSALATPATTPALFPVAMPTATARDLFRDAQFGFGFDGGFGAAMYQISVEEVNSGCTIDKFVNIPDQPVMPTITVAVTDDTFCAPKSNGSVNITAVGPATVNDYQYSWYNNATLPAPIYQANEAGGGRVFDATKAGYVAGVMGQGRGNQNYYVRSTRLAGPAGTKGVGCNSPAIGVVVQDKHVAPVPVLTSSPNTSCDPLIGEGSISIETTTVSPQAAVQNSLYTYSIMPAVVAPLTNRNGSLFKHYTALTHNGGAAYTVTTENQENACRTDNAISVLDAKYALAITAHTVNDKLVCNLDGDIAATEITIDRTLTSQAAEVFNASSATTINAGFAFRWFKGTPGTFTSGAPLQDGAGVPALITGTSLNVGTGGGNYPDAPATGGAGTYYVVGRRISAAGIFGANCETTPLRVEILDKSADPVITLTPFSNTSCDPALFEGEIDVDITDASPVTPPPGGFTFGYAWTASAGVTPPGPTAGNDGTDNHFNGLEEGTYDLTATNAQTGCVSVAHTTIIKNATPIFTQVIDVDPQLFCYNSGSIEVKSVGYEDRAGLPQNAPLVDFEFTWTRNAATVGNTAPLLDSANYGGISADANYFVVAKRIANGPGKDCSSAPIRLEIKDESKNPNVVLTPLSNTSCHATAFEGQITVKVTDSSPFPTTVPPTTVFSYTYAWTSATPPPAMPNVFNGNDNVFTNLKDNNYQLLVTNNETGCVHTESTDILKNTTPIFVQNVDIDPQLFCYNSGSLEVKGVTFQDRAGALQNAPLADFNFAWTRSAVAVGNTAALLDSANYGGISADANYFVVAKRMANGPGRDCESAPLQLEIKDESINPNVVLTPLSNTSCHATAFEGQITVKVTDASPFPTTVPATTVFSYTYAWTSATPPPAMPNVFDGNDNVFTNLRDNNYQLLVTNNETGCVHTESTDILKNTTPIFVQNVDIDPQLFCYNSGSLEVKGVTFQDRAGALQNAPLADFNFAWTRSAVAVGNTAALLDSANYGGISADANYFVVAKRMANGPGRDCESAPLKLEIKDESKKPNVLLTPFSNTSCHATAFEGEIKVKVTDASPFPTTVPATTVFSYTYAWTSATPPPAMPNVFDGNDNVFTNLKDNNYQLAVTNNETGCVFTANTTIIKNATPIFTQVTDADAQLVCYNSGSLEVKSVSYEDRAGAMQNAPLADFSFAWTRNGATVGNAAALLDSTNYSGISADANYFVVAKRIANGPGRDCESAPLRLEIKDESKNPNIVLTPFSNTSCALMTFEGEIDVDVTDASSFPTTVPATTVFTYAYNWTGSVMTPTGGGPAYNGVNNHFNGLRHGIYKLEVTNNQTGCISNAQTEVVENTTPIFVQDVDPDAQLFCVASGSLEVKQIRFVDRAGAPQTINTPVGLGDFTFTWFRGGTLGGNQVLTGASRLLDSTNYATVGADPDYYVVARRNANGPGLNCASAPFRVEIPDGRKYPVVTLTTTPNTVCDNNYLGSLEVDIVDQSTVPGSPVGTPYDYDFAWTSTPAAASATLGVGPFSGVNNMFNNLQHATYNLVATNRDSKCASVMVQAVIQQILPTVEIKAVNKLDQTDCAPVNGSITINAASATHMSLPGIYTFAWSDAGGLITPQPVAPNNHILNGRAAGTYSIQGTKSGGPGSGCITPPFPVVIEDKTVKPAINLSSIANFACVAPFNGSISATVTEGLTTGTAGYTYEWFSGTTTGGAPLGGPSTTLTGLNARLQGDYAVRVVDINSPNSGCDNVATLPILFNPTDLFSNIEATAQTLCAPSQNGQLEVQLIKETVDGATTDFDVKNNAAHKARFSFQWFDETQAPLTGVVNGSAGGNVLPNREAGEYFVQITNNVGCTSLFSRSVVEDKNSYPTISLDNFVNPKLCVLPETPGELIVFADGTQDLTNYTFEWFEGPDETGTPVTVAFPNTLDNIFYNDPQEYTVRVTNNLTHCPSIATYKFATDTLDIRVVASAVPLSNCLTNNGRLFAAPLEGSTSLYAYEWYAGATVSGPIQFTTNDVTNAPMGVYTVIARDLNHNFCVSVPETTEVTDGRIYPPVVIEQKNPLTYCDPARPNGVARATVNGTIVGYSFDWFLGATAAGGTPFYNGAEVDGLRAVTYTAQATDVVTGCVGEKSILIENVPVKVPSPSVVILSHLTRCVPPPDGALQANVNGNTVDYTIQWYNGSSLKAVPDANGEFYRDLDQGPYTTTATDIVSGCVSAPVITQVLPLMKNPEFDITTVPTHCEANIGEAKFELLNDVQIKSVEWDINGVMQNTQIATALPKGSFTLTLTTSQDCKITKDFEILPEILVFNGISQNGDGQNDFFEISCIGDFPNNSVKIFNRAGTLVYQSKGYNNADIVFSGTSNEGLSLMGRELPEGTYFYIIDKGNGSKPKTGYLELLRK</sequence>